<feature type="domain" description="CAAX prenyl protease 2/Lysostaphin resistance protein A-like" evidence="2">
    <location>
        <begin position="130"/>
        <end position="227"/>
    </location>
</feature>
<dbReference type="InterPro" id="IPR042150">
    <property type="entry name" value="MmRce1-like"/>
</dbReference>
<keyword evidence="1" id="KW-0812">Transmembrane</keyword>
<feature type="transmembrane region" description="Helical" evidence="1">
    <location>
        <begin position="88"/>
        <end position="108"/>
    </location>
</feature>
<accession>A0ABV3XTG9</accession>
<protein>
    <submittedName>
        <fullName evidence="3">Membrane protease YdiL (CAAX protease family)</fullName>
    </submittedName>
</protein>
<feature type="transmembrane region" description="Helical" evidence="1">
    <location>
        <begin position="128"/>
        <end position="144"/>
    </location>
</feature>
<keyword evidence="4" id="KW-1185">Reference proteome</keyword>
<reference evidence="3 4" key="1">
    <citation type="submission" date="2024-06" db="EMBL/GenBank/DDBJ databases">
        <title>Genome of Rhodovulum iodosum, a marine photoferrotroph.</title>
        <authorList>
            <person name="Bianchini G."/>
            <person name="Nikeleit V."/>
            <person name="Kappler A."/>
            <person name="Bryce C."/>
            <person name="Sanchez-Baracaldo P."/>
        </authorList>
    </citation>
    <scope>NUCLEOTIDE SEQUENCE [LARGE SCALE GENOMIC DNA]</scope>
    <source>
        <strain evidence="3 4">UT/N1</strain>
    </source>
</reference>
<keyword evidence="1" id="KW-0472">Membrane</keyword>
<feature type="transmembrane region" description="Helical" evidence="1">
    <location>
        <begin position="12"/>
        <end position="38"/>
    </location>
</feature>
<dbReference type="PANTHER" id="PTHR35797">
    <property type="entry name" value="PROTEASE-RELATED"/>
    <property type="match status" value="1"/>
</dbReference>
<dbReference type="GO" id="GO:0008233">
    <property type="term" value="F:peptidase activity"/>
    <property type="evidence" value="ECO:0007669"/>
    <property type="project" value="UniProtKB-KW"/>
</dbReference>
<dbReference type="InterPro" id="IPR003675">
    <property type="entry name" value="Rce1/LyrA-like_dom"/>
</dbReference>
<comment type="caution">
    <text evidence="3">The sequence shown here is derived from an EMBL/GenBank/DDBJ whole genome shotgun (WGS) entry which is preliminary data.</text>
</comment>
<dbReference type="RefSeq" id="WP_125406725.1">
    <property type="nucleotide sequence ID" value="NZ_JBEHHI010000002.1"/>
</dbReference>
<dbReference type="EMBL" id="JBEHHI010000002">
    <property type="protein sequence ID" value="MEX5728636.1"/>
    <property type="molecule type" value="Genomic_DNA"/>
</dbReference>
<dbReference type="GO" id="GO:0006508">
    <property type="term" value="P:proteolysis"/>
    <property type="evidence" value="ECO:0007669"/>
    <property type="project" value="UniProtKB-KW"/>
</dbReference>
<evidence type="ECO:0000313" key="4">
    <source>
        <dbReference type="Proteomes" id="UP001560019"/>
    </source>
</evidence>
<keyword evidence="3" id="KW-0378">Hydrolase</keyword>
<feature type="transmembrane region" description="Helical" evidence="1">
    <location>
        <begin position="192"/>
        <end position="212"/>
    </location>
</feature>
<proteinExistence type="predicted"/>
<gene>
    <name evidence="3" type="ORF">Ga0609869_001989</name>
</gene>
<name>A0ABV3XTG9_9RHOB</name>
<sequence length="283" mass="31122">MASIVIRPQSSLPSYALLFFALLTFGITWSVIGGYIYFPDQAAATFGEISGSHPLYFLATWAPGIAGILLVLAFGGLRGLRAFFSRLFYWRCAPVWWAFIVIGIPVVFMAGSLIKGGPLLAPVPPEGVGAMVALMFMMLFLGPMEEFGWRGVAQPLLQRHMAPFWAGALIGTAWGVWHLPAFYLAGVVYENWSFLPFFIGNVTLAILVTPIFNSARGSLLLPMLFHWQLINPFWPDAQPWDTRILVVVALVVVWLNRKTMFSRDGAATEVIPAARGAAPQTAE</sequence>
<evidence type="ECO:0000313" key="3">
    <source>
        <dbReference type="EMBL" id="MEX5728636.1"/>
    </source>
</evidence>
<feature type="transmembrane region" description="Helical" evidence="1">
    <location>
        <begin position="58"/>
        <end position="76"/>
    </location>
</feature>
<evidence type="ECO:0000259" key="2">
    <source>
        <dbReference type="Pfam" id="PF02517"/>
    </source>
</evidence>
<organism evidence="3 4">
    <name type="scientific">Rhodovulum iodosum</name>
    <dbReference type="NCBI Taxonomy" id="68291"/>
    <lineage>
        <taxon>Bacteria</taxon>
        <taxon>Pseudomonadati</taxon>
        <taxon>Pseudomonadota</taxon>
        <taxon>Alphaproteobacteria</taxon>
        <taxon>Rhodobacterales</taxon>
        <taxon>Paracoccaceae</taxon>
        <taxon>Rhodovulum</taxon>
    </lineage>
</organism>
<feature type="transmembrane region" description="Helical" evidence="1">
    <location>
        <begin position="164"/>
        <end position="186"/>
    </location>
</feature>
<evidence type="ECO:0000256" key="1">
    <source>
        <dbReference type="SAM" id="Phobius"/>
    </source>
</evidence>
<dbReference type="Pfam" id="PF02517">
    <property type="entry name" value="Rce1-like"/>
    <property type="match status" value="1"/>
</dbReference>
<keyword evidence="3" id="KW-0645">Protease</keyword>
<dbReference type="Proteomes" id="UP001560019">
    <property type="component" value="Unassembled WGS sequence"/>
</dbReference>
<keyword evidence="1" id="KW-1133">Transmembrane helix</keyword>
<dbReference type="PANTHER" id="PTHR35797:SF1">
    <property type="entry name" value="PROTEASE"/>
    <property type="match status" value="1"/>
</dbReference>